<dbReference type="InterPro" id="IPR008978">
    <property type="entry name" value="HSP20-like_chaperone"/>
</dbReference>
<name>A0AAJ0BTP0_9PEZI</name>
<dbReference type="CDD" id="cd06464">
    <property type="entry name" value="ACD_sHsps-like"/>
    <property type="match status" value="1"/>
</dbReference>
<evidence type="ECO:0000256" key="1">
    <source>
        <dbReference type="ARBA" id="ARBA00023016"/>
    </source>
</evidence>
<proteinExistence type="inferred from homology"/>
<dbReference type="InterPro" id="IPR031107">
    <property type="entry name" value="Small_HSP"/>
</dbReference>
<feature type="region of interest" description="Disordered" evidence="4">
    <location>
        <begin position="103"/>
        <end position="199"/>
    </location>
</feature>
<dbReference type="EMBL" id="MU839021">
    <property type="protein sequence ID" value="KAK1764285.1"/>
    <property type="molecule type" value="Genomic_DNA"/>
</dbReference>
<dbReference type="RefSeq" id="XP_060280498.1">
    <property type="nucleotide sequence ID" value="XM_060422603.1"/>
</dbReference>
<feature type="domain" description="SHSP" evidence="5">
    <location>
        <begin position="56"/>
        <end position="253"/>
    </location>
</feature>
<dbReference type="Proteomes" id="UP001244011">
    <property type="component" value="Unassembled WGS sequence"/>
</dbReference>
<dbReference type="AlphaFoldDB" id="A0AAJ0BTP0"/>
<dbReference type="PROSITE" id="PS01031">
    <property type="entry name" value="SHSP"/>
    <property type="match status" value="1"/>
</dbReference>
<dbReference type="Pfam" id="PF00011">
    <property type="entry name" value="HSP20"/>
    <property type="match status" value="1"/>
</dbReference>
<dbReference type="GeneID" id="85305790"/>
<evidence type="ECO:0000256" key="2">
    <source>
        <dbReference type="PROSITE-ProRule" id="PRU00285"/>
    </source>
</evidence>
<keyword evidence="1 6" id="KW-0346">Stress response</keyword>
<evidence type="ECO:0000313" key="6">
    <source>
        <dbReference type="EMBL" id="KAK1764285.1"/>
    </source>
</evidence>
<evidence type="ECO:0000313" key="7">
    <source>
        <dbReference type="Proteomes" id="UP001244011"/>
    </source>
</evidence>
<feature type="compositionally biased region" description="Polar residues" evidence="4">
    <location>
        <begin position="157"/>
        <end position="168"/>
    </location>
</feature>
<comment type="caution">
    <text evidence="6">The sequence shown here is derived from an EMBL/GenBank/DDBJ whole genome shotgun (WGS) entry which is preliminary data.</text>
</comment>
<evidence type="ECO:0000259" key="5">
    <source>
        <dbReference type="PROSITE" id="PS01031"/>
    </source>
</evidence>
<dbReference type="PANTHER" id="PTHR11527">
    <property type="entry name" value="HEAT-SHOCK PROTEIN 20 FAMILY MEMBER"/>
    <property type="match status" value="1"/>
</dbReference>
<comment type="similarity">
    <text evidence="2 3">Belongs to the small heat shock protein (HSP20) family.</text>
</comment>
<feature type="compositionally biased region" description="Low complexity" evidence="4">
    <location>
        <begin position="112"/>
        <end position="127"/>
    </location>
</feature>
<gene>
    <name evidence="6" type="ORF">QBC33DRAFT_202687</name>
</gene>
<evidence type="ECO:0000256" key="4">
    <source>
        <dbReference type="SAM" id="MobiDB-lite"/>
    </source>
</evidence>
<accession>A0AAJ0BTP0</accession>
<feature type="region of interest" description="Disordered" evidence="4">
    <location>
        <begin position="36"/>
        <end position="56"/>
    </location>
</feature>
<evidence type="ECO:0000256" key="3">
    <source>
        <dbReference type="RuleBase" id="RU003616"/>
    </source>
</evidence>
<dbReference type="SUPFAM" id="SSF49764">
    <property type="entry name" value="HSP20-like chaperones"/>
    <property type="match status" value="1"/>
</dbReference>
<feature type="compositionally biased region" description="Basic residues" evidence="4">
    <location>
        <begin position="45"/>
        <end position="55"/>
    </location>
</feature>
<sequence length="253" mass="28377">MISLFPSSFCSPTAADVSFTPLFRFLDDFDTYSREAQRSETGSAPRRHHHHRQRRSQLATFNPKFDVRETGETYELHGELPGLNRENVNIEFTDAQTIVISGRVERRYGSEPNTTTPTATNNNNNNNSIAEAGEAETEKPRRNSHQATVEDDPEDTPASTPGVSTPATEVTKLATEPETSQAVTQTQTQTQTEPRDEPKHWHWERSVGEFSRAFTFQARVDHDRVAASLNNGILSVTVPKSRKPVTRRIEVSA</sequence>
<keyword evidence="7" id="KW-1185">Reference proteome</keyword>
<dbReference type="InterPro" id="IPR002068">
    <property type="entry name" value="A-crystallin/Hsp20_dom"/>
</dbReference>
<reference evidence="6" key="1">
    <citation type="submission" date="2023-06" db="EMBL/GenBank/DDBJ databases">
        <title>Genome-scale phylogeny and comparative genomics of the fungal order Sordariales.</title>
        <authorList>
            <consortium name="Lawrence Berkeley National Laboratory"/>
            <person name="Hensen N."/>
            <person name="Bonometti L."/>
            <person name="Westerberg I."/>
            <person name="Brannstrom I.O."/>
            <person name="Guillou S."/>
            <person name="Cros-Aarteil S."/>
            <person name="Calhoun S."/>
            <person name="Haridas S."/>
            <person name="Kuo A."/>
            <person name="Mondo S."/>
            <person name="Pangilinan J."/>
            <person name="Riley R."/>
            <person name="Labutti K."/>
            <person name="Andreopoulos B."/>
            <person name="Lipzen A."/>
            <person name="Chen C."/>
            <person name="Yanf M."/>
            <person name="Daum C."/>
            <person name="Ng V."/>
            <person name="Clum A."/>
            <person name="Steindorff A."/>
            <person name="Ohm R."/>
            <person name="Martin F."/>
            <person name="Silar P."/>
            <person name="Natvig D."/>
            <person name="Lalanne C."/>
            <person name="Gautier V."/>
            <person name="Ament-Velasquez S.L."/>
            <person name="Kruys A."/>
            <person name="Hutchinson M.I."/>
            <person name="Powell A.J."/>
            <person name="Barry K."/>
            <person name="Miller A.N."/>
            <person name="Grigoriev I.V."/>
            <person name="Debuchy R."/>
            <person name="Gladieux P."/>
            <person name="Thoren M.H."/>
            <person name="Johannesson H."/>
        </authorList>
    </citation>
    <scope>NUCLEOTIDE SEQUENCE</scope>
    <source>
        <strain evidence="6">8032-3</strain>
    </source>
</reference>
<dbReference type="Gene3D" id="2.60.40.790">
    <property type="match status" value="1"/>
</dbReference>
<organism evidence="6 7">
    <name type="scientific">Phialemonium atrogriseum</name>
    <dbReference type="NCBI Taxonomy" id="1093897"/>
    <lineage>
        <taxon>Eukaryota</taxon>
        <taxon>Fungi</taxon>
        <taxon>Dikarya</taxon>
        <taxon>Ascomycota</taxon>
        <taxon>Pezizomycotina</taxon>
        <taxon>Sordariomycetes</taxon>
        <taxon>Sordariomycetidae</taxon>
        <taxon>Cephalothecales</taxon>
        <taxon>Cephalothecaceae</taxon>
        <taxon>Phialemonium</taxon>
    </lineage>
</organism>
<protein>
    <submittedName>
        <fullName evidence="6">30 kDa heat shock protein</fullName>
    </submittedName>
</protein>